<accession>A0A1H5SSK8</accession>
<organism evidence="1 2">
    <name type="scientific">Bryocella elongata</name>
    <dbReference type="NCBI Taxonomy" id="863522"/>
    <lineage>
        <taxon>Bacteria</taxon>
        <taxon>Pseudomonadati</taxon>
        <taxon>Acidobacteriota</taxon>
        <taxon>Terriglobia</taxon>
        <taxon>Terriglobales</taxon>
        <taxon>Acidobacteriaceae</taxon>
        <taxon>Bryocella</taxon>
    </lineage>
</organism>
<proteinExistence type="predicted"/>
<evidence type="ECO:0008006" key="3">
    <source>
        <dbReference type="Google" id="ProtNLM"/>
    </source>
</evidence>
<evidence type="ECO:0000313" key="2">
    <source>
        <dbReference type="Proteomes" id="UP000236728"/>
    </source>
</evidence>
<sequence length="102" mass="11066">MGILTRLRRHGTSAPPKAGPSAPWDLQAAHKHCSLHRAEIESSEVCGCFCCGAIYSPAEIVAWVDDAQTAICPHCPVDSIIGSASGYPITKEFLEAMHTRWF</sequence>
<evidence type="ECO:0000313" key="1">
    <source>
        <dbReference type="EMBL" id="SEF53495.1"/>
    </source>
</evidence>
<gene>
    <name evidence="1" type="ORF">SAMN05421819_0338</name>
</gene>
<name>A0A1H5SSK8_9BACT</name>
<protein>
    <recommendedName>
        <fullName evidence="3">Cytoplasmic protein</fullName>
    </recommendedName>
</protein>
<reference evidence="1 2" key="1">
    <citation type="submission" date="2016-10" db="EMBL/GenBank/DDBJ databases">
        <authorList>
            <person name="de Groot N.N."/>
        </authorList>
    </citation>
    <scope>NUCLEOTIDE SEQUENCE [LARGE SCALE GENOMIC DNA]</scope>
    <source>
        <strain evidence="1 2">DSM 22489</strain>
    </source>
</reference>
<dbReference type="EMBL" id="FNVA01000001">
    <property type="protein sequence ID" value="SEF53495.1"/>
    <property type="molecule type" value="Genomic_DNA"/>
</dbReference>
<dbReference type="AlphaFoldDB" id="A0A1H5SSK8"/>
<dbReference type="Proteomes" id="UP000236728">
    <property type="component" value="Unassembled WGS sequence"/>
</dbReference>
<keyword evidence="2" id="KW-1185">Reference proteome</keyword>